<keyword evidence="1" id="KW-0489">Methyltransferase</keyword>
<dbReference type="SUPFAM" id="SSF53335">
    <property type="entry name" value="S-adenosyl-L-methionine-dependent methyltransferases"/>
    <property type="match status" value="1"/>
</dbReference>
<reference evidence="1 2" key="1">
    <citation type="submission" date="2018-04" db="EMBL/GenBank/DDBJ databases">
        <title>Novel Campyloabacter and Helicobacter Species and Strains.</title>
        <authorList>
            <person name="Mannion A.J."/>
            <person name="Shen Z."/>
            <person name="Fox J.G."/>
        </authorList>
    </citation>
    <scope>NUCLEOTIDE SEQUENCE [LARGE SCALE GENOMIC DNA]</scope>
    <source>
        <strain evidence="1 2">MIT 04-9366</strain>
    </source>
</reference>
<dbReference type="GO" id="GO:0032259">
    <property type="term" value="P:methylation"/>
    <property type="evidence" value="ECO:0007669"/>
    <property type="project" value="UniProtKB-KW"/>
</dbReference>
<name>A0A3D8J2U6_9HELI</name>
<dbReference type="Gene3D" id="3.40.50.150">
    <property type="entry name" value="Vaccinia Virus protein VP39"/>
    <property type="match status" value="1"/>
</dbReference>
<dbReference type="AlphaFoldDB" id="A0A3D8J2U6"/>
<comment type="caution">
    <text evidence="1">The sequence shown here is derived from an EMBL/GenBank/DDBJ whole genome shotgun (WGS) entry which is preliminary data.</text>
</comment>
<keyword evidence="1" id="KW-0808">Transferase</keyword>
<sequence length="246" mass="28576">MGKKIIYDENFYLQQYEGSLKSAREILHEIRKVFPQIQSIIDVGCGVGTWLKAWKEIDNNIRVLGIDGNEVTQSYSFLKSDEYRQANLTDSASSIIKNLDLGGGGYDLVQSLEVAEHLDQQYSKNFITLLTSLSKIVLFSAAIPFQGGVHHVNEQAPKYWADLFMERDFFCFDILRDRLWNNTNIDYWYRQNIMLFVHKDKVGELENLSFAPTNHPRYLIAPELWEFMAGKTQKKRKIFNFLSKKA</sequence>
<accession>A0A3D8J2U6</accession>
<dbReference type="OrthoDB" id="9791837at2"/>
<evidence type="ECO:0000313" key="2">
    <source>
        <dbReference type="Proteomes" id="UP000257045"/>
    </source>
</evidence>
<dbReference type="GO" id="GO:0008168">
    <property type="term" value="F:methyltransferase activity"/>
    <property type="evidence" value="ECO:0007669"/>
    <property type="project" value="UniProtKB-KW"/>
</dbReference>
<dbReference type="CDD" id="cd02440">
    <property type="entry name" value="AdoMet_MTases"/>
    <property type="match status" value="1"/>
</dbReference>
<dbReference type="EMBL" id="NXLV01000002">
    <property type="protein sequence ID" value="RDU71723.1"/>
    <property type="molecule type" value="Genomic_DNA"/>
</dbReference>
<organism evidence="1 2">
    <name type="scientific">Helicobacter brantae</name>
    <dbReference type="NCBI Taxonomy" id="375927"/>
    <lineage>
        <taxon>Bacteria</taxon>
        <taxon>Pseudomonadati</taxon>
        <taxon>Campylobacterota</taxon>
        <taxon>Epsilonproteobacteria</taxon>
        <taxon>Campylobacterales</taxon>
        <taxon>Helicobacteraceae</taxon>
        <taxon>Helicobacter</taxon>
    </lineage>
</organism>
<evidence type="ECO:0000313" key="1">
    <source>
        <dbReference type="EMBL" id="RDU71723.1"/>
    </source>
</evidence>
<gene>
    <name evidence="1" type="ORF">CQA58_01410</name>
</gene>
<dbReference type="InterPro" id="IPR029063">
    <property type="entry name" value="SAM-dependent_MTases_sf"/>
</dbReference>
<proteinExistence type="predicted"/>
<protein>
    <submittedName>
        <fullName evidence="1">Class I SAM-dependent methyltransferase</fullName>
    </submittedName>
</protein>
<dbReference type="Proteomes" id="UP000257045">
    <property type="component" value="Unassembled WGS sequence"/>
</dbReference>
<keyword evidence="2" id="KW-1185">Reference proteome</keyword>
<dbReference type="Pfam" id="PF13489">
    <property type="entry name" value="Methyltransf_23"/>
    <property type="match status" value="1"/>
</dbReference>
<dbReference type="RefSeq" id="WP_115568933.1">
    <property type="nucleotide sequence ID" value="NZ_NXLV01000002.1"/>
</dbReference>